<feature type="region of interest" description="Disordered" evidence="1">
    <location>
        <begin position="177"/>
        <end position="197"/>
    </location>
</feature>
<sequence length="998" mass="109349">MKQTSRRSAVFMAAVFMAVTLAGCSGNSSSSSGRQPVTPNYVNGYLGTANIRNATVYAVPVNVQGQPGTELDKLNQQVYLGEVTSSDVQGYYRVRVAQQDIGKAMVLIVQGKDAGTTTAVCELTLGCADGWAYKQAKDVASDFSLTAAVGNVQNNTRININWLTHLAADHAYTSYIDDDDDDDNDNGNGQATTPTEGMFTPFTIERGNIWLSRQFGLSDVVSVRPIAPSEMHNDPGLSAVIRQEGILYGLLLAAGQQLALDADQNEVEWLRDVVAQQRQLGGQLYLNNSSGFSMAALYQAALGIAEQHQQRLQSSSLAVPPQLPAVIEILRNQANQLSALAEGTRSDIRVDAAEINNWVDRFKQAEEFLTDLNQRLLNFSGDDPKTCGLYTGDDCVNSFVDPAYVEKTVDYYDGLEALYRKVGPGLDIAVERLRDHALDFIRCLNGATCISANFNATAKTYSVDRLTLTVKGVLVGLDGEVAGKFNAFDVEITGTQTVSYVNGNGERQTLYVAYQPVKNAGTNTESKARLRLVYNNAFTQPPLTAVDDGSGILPSGYTEALGFDLEWPLVEITFNGEQETLDFYLAAKLIGVKDALEPTSLYHYNLTELSLRTRVQGEPLGSFNEQGVSGDLRNQAELTFSLKPNNAANYYSPTPWPRSADYFQAREGFVADDTTPVRETGLFRYRLLDNQSIVLSATEAGVETRVTANYLEIETPGLGINRFELFTTDDQKMLRKCSIERDEDGRSRELKKICTSPNSVVDDFDLIKDLINGEEDYLGLFAIPGRGAYKPDFPASIDWSDDDDVVIDGILRASFVQGLDQLNLRVAHELVDMVNNVATRAPRAIVNVRVNRPTVDNWEVAIAAGYDYDYLVDVLPTGTRAQSLYLSYLVRDLGGQGDKRFFTELGSLIVFRGGVKLFTNDEKGESIGVTLASRVDYELGDESTPCGYANRDQLVAVAGSCDAVGYITFRNALVAVIREERGVYVARFSDGRFIVLGV</sequence>
<proteinExistence type="predicted"/>
<keyword evidence="2" id="KW-0732">Signal</keyword>
<gene>
    <name evidence="3" type="ORF">GJQ55_06060</name>
</gene>
<protein>
    <submittedName>
        <fullName evidence="3">Uncharacterized protein</fullName>
    </submittedName>
</protein>
<dbReference type="PROSITE" id="PS51257">
    <property type="entry name" value="PROKAR_LIPOPROTEIN"/>
    <property type="match status" value="1"/>
</dbReference>
<evidence type="ECO:0000313" key="4">
    <source>
        <dbReference type="Proteomes" id="UP000596074"/>
    </source>
</evidence>
<dbReference type="KEGG" id="vcw:GJQ55_06060"/>
<evidence type="ECO:0000313" key="3">
    <source>
        <dbReference type="EMBL" id="QQD24068.1"/>
    </source>
</evidence>
<keyword evidence="4" id="KW-1185">Reference proteome</keyword>
<feature type="chain" id="PRO_5040759057" evidence="2">
    <location>
        <begin position="23"/>
        <end position="998"/>
    </location>
</feature>
<reference evidence="3 4" key="1">
    <citation type="submission" date="2019-11" db="EMBL/GenBank/DDBJ databases">
        <title>Venatorbacter sp. nov. a predator of Campylobacter and other Gram-negative bacteria.</title>
        <authorList>
            <person name="Saeedi A."/>
            <person name="Cummings N.J."/>
            <person name="Connerton I.F."/>
            <person name="Connerton P.L."/>
        </authorList>
    </citation>
    <scope>NUCLEOTIDE SEQUENCE [LARGE SCALE GENOMIC DNA]</scope>
    <source>
        <strain evidence="3">XL5</strain>
    </source>
</reference>
<dbReference type="EMBL" id="CP046056">
    <property type="protein sequence ID" value="QQD24068.1"/>
    <property type="molecule type" value="Genomic_DNA"/>
</dbReference>
<organism evidence="3 4">
    <name type="scientific">Venatoribacter cucullus</name>
    <dbReference type="NCBI Taxonomy" id="2661630"/>
    <lineage>
        <taxon>Bacteria</taxon>
        <taxon>Pseudomonadati</taxon>
        <taxon>Pseudomonadota</taxon>
        <taxon>Gammaproteobacteria</taxon>
        <taxon>Oceanospirillales</taxon>
        <taxon>Oceanospirillaceae</taxon>
        <taxon>Venatoribacter</taxon>
    </lineage>
</organism>
<dbReference type="Proteomes" id="UP000596074">
    <property type="component" value="Chromosome"/>
</dbReference>
<dbReference type="AlphaFoldDB" id="A0A9X7UXZ0"/>
<evidence type="ECO:0000256" key="2">
    <source>
        <dbReference type="SAM" id="SignalP"/>
    </source>
</evidence>
<feature type="signal peptide" evidence="2">
    <location>
        <begin position="1"/>
        <end position="22"/>
    </location>
</feature>
<accession>A0A9X7UXZ0</accession>
<evidence type="ECO:0000256" key="1">
    <source>
        <dbReference type="SAM" id="MobiDB-lite"/>
    </source>
</evidence>
<dbReference type="RefSeq" id="WP_228346624.1">
    <property type="nucleotide sequence ID" value="NZ_CP046056.1"/>
</dbReference>
<name>A0A9X7UXZ0_9GAMM</name>